<organism evidence="2 3">
    <name type="scientific">Nostoc commune NIES-4072</name>
    <dbReference type="NCBI Taxonomy" id="2005467"/>
    <lineage>
        <taxon>Bacteria</taxon>
        <taxon>Bacillati</taxon>
        <taxon>Cyanobacteriota</taxon>
        <taxon>Cyanophyceae</taxon>
        <taxon>Nostocales</taxon>
        <taxon>Nostocaceae</taxon>
        <taxon>Nostoc</taxon>
    </lineage>
</organism>
<proteinExistence type="predicted"/>
<keyword evidence="3" id="KW-1185">Reference proteome</keyword>
<feature type="signal peptide" evidence="1">
    <location>
        <begin position="1"/>
        <end position="24"/>
    </location>
</feature>
<evidence type="ECO:0000313" key="2">
    <source>
        <dbReference type="EMBL" id="GBG19592.1"/>
    </source>
</evidence>
<dbReference type="RefSeq" id="WP_109009368.1">
    <property type="nucleotide sequence ID" value="NZ_BDUD01000001.1"/>
</dbReference>
<evidence type="ECO:0000313" key="3">
    <source>
        <dbReference type="Proteomes" id="UP000245124"/>
    </source>
</evidence>
<dbReference type="OrthoDB" id="281221at2"/>
<sequence>MTIKSLLPLIAATLVCGGSVFVEARQPKLTTPVVKPKVSQPKPPTTVVKPKVSQPVQPQWKLYTAPDGRFSILMPGNPNRNTQYQKTYMGEITLEIFVAQPPKQQVAYVVAYNDFPYSYGQVTDPQALLNNARDMALKTTKSNLISQRNIRSSNNHPGKEIEYINSGGKITRSRMYVAEGRLYQVMAITTKKQQKTLAKTITGYLNSFHVVLKKPDNFGF</sequence>
<accession>A0A2R5FLD9</accession>
<evidence type="ECO:0000256" key="1">
    <source>
        <dbReference type="SAM" id="SignalP"/>
    </source>
</evidence>
<keyword evidence="1" id="KW-0732">Signal</keyword>
<protein>
    <submittedName>
        <fullName evidence="2">Uncharacterized protein</fullName>
    </submittedName>
</protein>
<gene>
    <name evidence="2" type="ORF">NIES4072_32600</name>
</gene>
<feature type="chain" id="PRO_5015318651" evidence="1">
    <location>
        <begin position="25"/>
        <end position="220"/>
    </location>
</feature>
<dbReference type="Gene3D" id="3.40.1000.10">
    <property type="entry name" value="Mog1/PsbP, alpha/beta/alpha sandwich"/>
    <property type="match status" value="1"/>
</dbReference>
<comment type="caution">
    <text evidence="2">The sequence shown here is derived from an EMBL/GenBank/DDBJ whole genome shotgun (WGS) entry which is preliminary data.</text>
</comment>
<reference evidence="2 3" key="1">
    <citation type="submission" date="2017-06" db="EMBL/GenBank/DDBJ databases">
        <title>Genome sequencing of cyanobaciteial culture collection at National Institute for Environmental Studies (NIES).</title>
        <authorList>
            <person name="Hirose Y."/>
            <person name="Shimura Y."/>
            <person name="Fujisawa T."/>
            <person name="Nakamura Y."/>
            <person name="Kawachi M."/>
        </authorList>
    </citation>
    <scope>NUCLEOTIDE SEQUENCE [LARGE SCALE GENOMIC DNA]</scope>
    <source>
        <strain evidence="2 3">NIES-4072</strain>
    </source>
</reference>
<dbReference type="EMBL" id="BDUD01000001">
    <property type="protein sequence ID" value="GBG19592.1"/>
    <property type="molecule type" value="Genomic_DNA"/>
</dbReference>
<dbReference type="Proteomes" id="UP000245124">
    <property type="component" value="Unassembled WGS sequence"/>
</dbReference>
<name>A0A2R5FLD9_NOSCO</name>
<dbReference type="AlphaFoldDB" id="A0A2R5FLD9"/>